<feature type="compositionally biased region" description="Low complexity" evidence="1">
    <location>
        <begin position="1"/>
        <end position="16"/>
    </location>
</feature>
<evidence type="ECO:0000313" key="2">
    <source>
        <dbReference type="EMBL" id="MFC5524040.1"/>
    </source>
</evidence>
<keyword evidence="3" id="KW-1185">Reference proteome</keyword>
<accession>A0ABW0QGX5</accession>
<dbReference type="Proteomes" id="UP001596084">
    <property type="component" value="Unassembled WGS sequence"/>
</dbReference>
<reference evidence="3" key="1">
    <citation type="journal article" date="2019" name="Int. J. Syst. Evol. Microbiol.">
        <title>The Global Catalogue of Microorganisms (GCM) 10K type strain sequencing project: providing services to taxonomists for standard genome sequencing and annotation.</title>
        <authorList>
            <consortium name="The Broad Institute Genomics Platform"/>
            <consortium name="The Broad Institute Genome Sequencing Center for Infectious Disease"/>
            <person name="Wu L."/>
            <person name="Ma J."/>
        </authorList>
    </citation>
    <scope>NUCLEOTIDE SEQUENCE [LARGE SCALE GENOMIC DNA]</scope>
    <source>
        <strain evidence="3">CGMCC 4.7277</strain>
    </source>
</reference>
<dbReference type="EMBL" id="JBHSMX010000066">
    <property type="protein sequence ID" value="MFC5524040.1"/>
    <property type="molecule type" value="Genomic_DNA"/>
</dbReference>
<comment type="caution">
    <text evidence="2">The sequence shown here is derived from an EMBL/GenBank/DDBJ whole genome shotgun (WGS) entry which is preliminary data.</text>
</comment>
<dbReference type="RefSeq" id="WP_068832034.1">
    <property type="nucleotide sequence ID" value="NZ_JBHSMX010000066.1"/>
</dbReference>
<evidence type="ECO:0000256" key="1">
    <source>
        <dbReference type="SAM" id="MobiDB-lite"/>
    </source>
</evidence>
<evidence type="ECO:0000313" key="3">
    <source>
        <dbReference type="Proteomes" id="UP001596084"/>
    </source>
</evidence>
<organism evidence="2 3">
    <name type="scientific">Polaromonas jejuensis</name>
    <dbReference type="NCBI Taxonomy" id="457502"/>
    <lineage>
        <taxon>Bacteria</taxon>
        <taxon>Pseudomonadati</taxon>
        <taxon>Pseudomonadota</taxon>
        <taxon>Betaproteobacteria</taxon>
        <taxon>Burkholderiales</taxon>
        <taxon>Comamonadaceae</taxon>
        <taxon>Polaromonas</taxon>
    </lineage>
</organism>
<name>A0ABW0QGX5_9BURK</name>
<feature type="region of interest" description="Disordered" evidence="1">
    <location>
        <begin position="1"/>
        <end position="24"/>
    </location>
</feature>
<gene>
    <name evidence="2" type="ORF">ACFPP7_24480</name>
</gene>
<protein>
    <submittedName>
        <fullName evidence="2">DUF1566 domain-containing protein</fullName>
    </submittedName>
</protein>
<proteinExistence type="predicted"/>
<sequence length="188" mass="19815">MQALSQTPASATAGTTPPAPGQYWPGQGGVYVGICRGEDGQPPRHIVVATAPEASFTGAWGEYGKDVPGAKHRFEGRTNTVAMAAAGSEIAQRVLALQIDGHQDFHIGSQAEMALASANAPELFEPGYHWSSTQVSRNGAFVQGFEFGSSFWDGKDGEHRVRAFRGLPLESLNTLAEGPDAIFSEGAV</sequence>